<proteinExistence type="predicted"/>
<dbReference type="OrthoDB" id="4226666at2759"/>
<sequence length="705" mass="78228">MTSVSSRGPTPHSPYEMESAADTEESWQYMDFSASYPSSVGFLPSPASGGSLSSYAVVGNVTNSDHAGLSPLDLDLGQAGCTSAGGFADQSENFTQPAPSDAVSYNLATASLPDTLTPQQYLFSQVNESLLNSLQDQAAPFTGLESFGPQEREIDIDLAFSQTLRSHLHQEPWNTANLKVDDNGSTFLLDGLLSSPQTSASTSPDHSHVTSPDLKYETAKASSSASSSVSTRKVMNGKIGKEKATFEPASRFVIVTPDSITARGGRTNLYECFENMRTNPRGRKGPLGNATKQSALQVPQVICWQFSDFLTVLFPEFMRSHFRKDQMSRFMQENVDLESMDELDPRQLDLSSGLASVLSVTARFFQPKTSDVQQHYHLQVGRDRIDLQARSTAPMVLELNTTAQRDALRKKAREYIAAVSSEPWFAQRVTESIRHTELPKKILAIVQSFANKTDSTMVKKALAIYSAHFIMTRHLCITRSSVMSLQDSGLVPAEGPWVTPRVLNRQIKAVIDDLLARDMSLLFESFSKSLKPKSRREWAPCLAAFLVLCLFMEAVETAADTFVVALKEISLRTHTAPEYKRQDALNINKEMENLPFKQFAYQFHQVYQTHSRDSSMKPFNPLMDNAWVQQDDIDGPAADLVVQLRDLLQLNSGTELDVLATDPILDNDEEHPFPRDVAVNYTGRMVAKFLLSFEDEKYIFGDGAL</sequence>
<feature type="region of interest" description="Disordered" evidence="1">
    <location>
        <begin position="195"/>
        <end position="229"/>
    </location>
</feature>
<evidence type="ECO:0000313" key="2">
    <source>
        <dbReference type="EMBL" id="TDZ18492.1"/>
    </source>
</evidence>
<reference evidence="3" key="1">
    <citation type="journal article" date="2013" name="New Phytol.">
        <title>Comparative genomic and transcriptomic analyses reveal the hemibiotrophic stage shift of Colletotrichum fungi.</title>
        <authorList>
            <person name="Gan P."/>
            <person name="Ikeda K."/>
            <person name="Irieda H."/>
            <person name="Narusaka M."/>
            <person name="O'Connell R.J."/>
            <person name="Narusaka Y."/>
            <person name="Takano Y."/>
            <person name="Kubo Y."/>
            <person name="Shirasu K."/>
        </authorList>
    </citation>
    <scope>NUCLEOTIDE SEQUENCE [LARGE SCALE GENOMIC DNA]</scope>
    <source>
        <strain evidence="3">104-T / ATCC 96160 / CBS 514.97 / LARS 414 / MAFF 240422</strain>
    </source>
</reference>
<dbReference type="PANTHER" id="PTHR35392">
    <property type="entry name" value="ZN(II)2CYS6 TRANSCRIPTION FACTOR (EUROFUNG)-RELATED-RELATED"/>
    <property type="match status" value="1"/>
</dbReference>
<keyword evidence="3" id="KW-1185">Reference proteome</keyword>
<feature type="compositionally biased region" description="Low complexity" evidence="1">
    <location>
        <begin position="219"/>
        <end position="229"/>
    </location>
</feature>
<accession>A0A484FK56</accession>
<dbReference type="Proteomes" id="UP000014480">
    <property type="component" value="Unassembled WGS sequence"/>
</dbReference>
<feature type="compositionally biased region" description="Polar residues" evidence="1">
    <location>
        <begin position="195"/>
        <end position="204"/>
    </location>
</feature>
<dbReference type="AlphaFoldDB" id="A0A484FK56"/>
<name>A0A484FK56_COLOR</name>
<dbReference type="PANTHER" id="PTHR35392:SF5">
    <property type="entry name" value="ZN(2)-C6 FUNGAL-TYPE DOMAIN-CONTAINING PROTEIN"/>
    <property type="match status" value="1"/>
</dbReference>
<dbReference type="EMBL" id="AMCV02000023">
    <property type="protein sequence ID" value="TDZ18492.1"/>
    <property type="molecule type" value="Genomic_DNA"/>
</dbReference>
<dbReference type="STRING" id="1213857.A0A484FK56"/>
<evidence type="ECO:0000256" key="1">
    <source>
        <dbReference type="SAM" id="MobiDB-lite"/>
    </source>
</evidence>
<comment type="caution">
    <text evidence="2">The sequence shown here is derived from an EMBL/GenBank/DDBJ whole genome shotgun (WGS) entry which is preliminary data.</text>
</comment>
<dbReference type="InterPro" id="IPR052973">
    <property type="entry name" value="Fungal_sec-metab_reg_TF"/>
</dbReference>
<gene>
    <name evidence="2" type="ORF">Cob_v008492</name>
</gene>
<organism evidence="2 3">
    <name type="scientific">Colletotrichum orbiculare (strain 104-T / ATCC 96160 / CBS 514.97 / LARS 414 / MAFF 240422)</name>
    <name type="common">Cucumber anthracnose fungus</name>
    <name type="synonym">Colletotrichum lagenarium</name>
    <dbReference type="NCBI Taxonomy" id="1213857"/>
    <lineage>
        <taxon>Eukaryota</taxon>
        <taxon>Fungi</taxon>
        <taxon>Dikarya</taxon>
        <taxon>Ascomycota</taxon>
        <taxon>Pezizomycotina</taxon>
        <taxon>Sordariomycetes</taxon>
        <taxon>Hypocreomycetidae</taxon>
        <taxon>Glomerellales</taxon>
        <taxon>Glomerellaceae</taxon>
        <taxon>Colletotrichum</taxon>
        <taxon>Colletotrichum orbiculare species complex</taxon>
    </lineage>
</organism>
<protein>
    <submittedName>
        <fullName evidence="2">Uncharacterized protein</fullName>
    </submittedName>
</protein>
<evidence type="ECO:0000313" key="3">
    <source>
        <dbReference type="Proteomes" id="UP000014480"/>
    </source>
</evidence>
<reference evidence="3" key="2">
    <citation type="journal article" date="2019" name="Mol. Plant Microbe Interact.">
        <title>Genome sequence resources for four phytopathogenic fungi from the Colletotrichum orbiculare species complex.</title>
        <authorList>
            <person name="Gan P."/>
            <person name="Tsushima A."/>
            <person name="Narusaka M."/>
            <person name="Narusaka Y."/>
            <person name="Takano Y."/>
            <person name="Kubo Y."/>
            <person name="Shirasu K."/>
        </authorList>
    </citation>
    <scope>GENOME REANNOTATION</scope>
    <source>
        <strain evidence="3">104-T / ATCC 96160 / CBS 514.97 / LARS 414 / MAFF 240422</strain>
    </source>
</reference>
<feature type="region of interest" description="Disordered" evidence="1">
    <location>
        <begin position="1"/>
        <end position="22"/>
    </location>
</feature>